<accession>A0AAW2T8F3</accession>
<reference evidence="1" key="2">
    <citation type="journal article" date="2024" name="Plant">
        <title>Genomic evolution and insights into agronomic trait innovations of Sesamum species.</title>
        <authorList>
            <person name="Miao H."/>
            <person name="Wang L."/>
            <person name="Qu L."/>
            <person name="Liu H."/>
            <person name="Sun Y."/>
            <person name="Le M."/>
            <person name="Wang Q."/>
            <person name="Wei S."/>
            <person name="Zheng Y."/>
            <person name="Lin W."/>
            <person name="Duan Y."/>
            <person name="Cao H."/>
            <person name="Xiong S."/>
            <person name="Wang X."/>
            <person name="Wei L."/>
            <person name="Li C."/>
            <person name="Ma Q."/>
            <person name="Ju M."/>
            <person name="Zhao R."/>
            <person name="Li G."/>
            <person name="Mu C."/>
            <person name="Tian Q."/>
            <person name="Mei H."/>
            <person name="Zhang T."/>
            <person name="Gao T."/>
            <person name="Zhang H."/>
        </authorList>
    </citation>
    <scope>NUCLEOTIDE SEQUENCE</scope>
    <source>
        <strain evidence="1">G02</strain>
    </source>
</reference>
<evidence type="ECO:0000313" key="1">
    <source>
        <dbReference type="EMBL" id="KAL0399986.1"/>
    </source>
</evidence>
<gene>
    <name evidence="1" type="ORF">Sradi_2341900</name>
</gene>
<proteinExistence type="predicted"/>
<protein>
    <submittedName>
        <fullName evidence="1">Uncharacterized protein</fullName>
    </submittedName>
</protein>
<dbReference type="EMBL" id="JACGWJ010000009">
    <property type="protein sequence ID" value="KAL0399986.1"/>
    <property type="molecule type" value="Genomic_DNA"/>
</dbReference>
<organism evidence="1">
    <name type="scientific">Sesamum radiatum</name>
    <name type="common">Black benniseed</name>
    <dbReference type="NCBI Taxonomy" id="300843"/>
    <lineage>
        <taxon>Eukaryota</taxon>
        <taxon>Viridiplantae</taxon>
        <taxon>Streptophyta</taxon>
        <taxon>Embryophyta</taxon>
        <taxon>Tracheophyta</taxon>
        <taxon>Spermatophyta</taxon>
        <taxon>Magnoliopsida</taxon>
        <taxon>eudicotyledons</taxon>
        <taxon>Gunneridae</taxon>
        <taxon>Pentapetalae</taxon>
        <taxon>asterids</taxon>
        <taxon>lamiids</taxon>
        <taxon>Lamiales</taxon>
        <taxon>Pedaliaceae</taxon>
        <taxon>Sesamum</taxon>
    </lineage>
</organism>
<sequence length="66" mass="7702">MALKTTVTRCFFLSKSKPPPFPLFSRLFPFLVFFDAVLRRESLQMPLPVRPPNKLQPLRRPTAQET</sequence>
<comment type="caution">
    <text evidence="1">The sequence shown here is derived from an EMBL/GenBank/DDBJ whole genome shotgun (WGS) entry which is preliminary data.</text>
</comment>
<dbReference type="AlphaFoldDB" id="A0AAW2T8F3"/>
<name>A0AAW2T8F3_SESRA</name>
<reference evidence="1" key="1">
    <citation type="submission" date="2020-06" db="EMBL/GenBank/DDBJ databases">
        <authorList>
            <person name="Li T."/>
            <person name="Hu X."/>
            <person name="Zhang T."/>
            <person name="Song X."/>
            <person name="Zhang H."/>
            <person name="Dai N."/>
            <person name="Sheng W."/>
            <person name="Hou X."/>
            <person name="Wei L."/>
        </authorList>
    </citation>
    <scope>NUCLEOTIDE SEQUENCE</scope>
    <source>
        <strain evidence="1">G02</strain>
        <tissue evidence="1">Leaf</tissue>
    </source>
</reference>